<reference evidence="2" key="1">
    <citation type="submission" date="2021-01" db="EMBL/GenBank/DDBJ databases">
        <authorList>
            <person name="Corre E."/>
            <person name="Pelletier E."/>
            <person name="Niang G."/>
            <person name="Scheremetjew M."/>
            <person name="Finn R."/>
            <person name="Kale V."/>
            <person name="Holt S."/>
            <person name="Cochrane G."/>
            <person name="Meng A."/>
            <person name="Brown T."/>
            <person name="Cohen L."/>
        </authorList>
    </citation>
    <scope>NUCLEOTIDE SEQUENCE</scope>
    <source>
        <strain evidence="2">CCMP1594</strain>
    </source>
</reference>
<accession>A0A7S4GDA7</accession>
<feature type="compositionally biased region" description="Low complexity" evidence="1">
    <location>
        <begin position="58"/>
        <end position="95"/>
    </location>
</feature>
<dbReference type="AlphaFoldDB" id="A0A7S4GDA7"/>
<organism evidence="2">
    <name type="scientific">Eutreptiella gymnastica</name>
    <dbReference type="NCBI Taxonomy" id="73025"/>
    <lineage>
        <taxon>Eukaryota</taxon>
        <taxon>Discoba</taxon>
        <taxon>Euglenozoa</taxon>
        <taxon>Euglenida</taxon>
        <taxon>Spirocuta</taxon>
        <taxon>Euglenophyceae</taxon>
        <taxon>Eutreptiales</taxon>
        <taxon>Eutreptiaceae</taxon>
        <taxon>Eutreptiella</taxon>
    </lineage>
</organism>
<feature type="region of interest" description="Disordered" evidence="1">
    <location>
        <begin position="31"/>
        <end position="104"/>
    </location>
</feature>
<evidence type="ECO:0000256" key="1">
    <source>
        <dbReference type="SAM" id="MobiDB-lite"/>
    </source>
</evidence>
<name>A0A7S4GDA7_9EUGL</name>
<evidence type="ECO:0000313" key="2">
    <source>
        <dbReference type="EMBL" id="CAE0832970.1"/>
    </source>
</evidence>
<protein>
    <submittedName>
        <fullName evidence="2">Uncharacterized protein</fullName>
    </submittedName>
</protein>
<dbReference type="EMBL" id="HBJA01128604">
    <property type="protein sequence ID" value="CAE0832970.1"/>
    <property type="molecule type" value="Transcribed_RNA"/>
</dbReference>
<gene>
    <name evidence="2" type="ORF">EGYM00163_LOCUS44258</name>
</gene>
<sequence>MHSLEMLLVVARDAAPWLEYNYEEVVKKYREKRRVRKLRAPRRDKGKKRKRQSDSDSDSPAYYSDPDSQSSGGDVSSVDTSGTDYSSSSDGQCDTSSEESSDAE</sequence>
<proteinExistence type="predicted"/>
<feature type="compositionally biased region" description="Basic residues" evidence="1">
    <location>
        <begin position="31"/>
        <end position="51"/>
    </location>
</feature>